<dbReference type="Proteomes" id="UP001060085">
    <property type="component" value="Linkage Group LG05"/>
</dbReference>
<comment type="caution">
    <text evidence="1">The sequence shown here is derived from an EMBL/GenBank/DDBJ whole genome shotgun (WGS) entry which is preliminary data.</text>
</comment>
<reference evidence="2" key="1">
    <citation type="journal article" date="2023" name="Nat. Plants">
        <title>Single-cell RNA sequencing provides a high-resolution roadmap for understanding the multicellular compartmentation of specialized metabolism.</title>
        <authorList>
            <person name="Sun S."/>
            <person name="Shen X."/>
            <person name="Li Y."/>
            <person name="Li Y."/>
            <person name="Wang S."/>
            <person name="Li R."/>
            <person name="Zhang H."/>
            <person name="Shen G."/>
            <person name="Guo B."/>
            <person name="Wei J."/>
            <person name="Xu J."/>
            <person name="St-Pierre B."/>
            <person name="Chen S."/>
            <person name="Sun C."/>
        </authorList>
    </citation>
    <scope>NUCLEOTIDE SEQUENCE [LARGE SCALE GENOMIC DNA]</scope>
</reference>
<dbReference type="EMBL" id="CM044705">
    <property type="protein sequence ID" value="KAI5662039.1"/>
    <property type="molecule type" value="Genomic_DNA"/>
</dbReference>
<sequence>MASGLVENSNPGFPEELLIEILLKLPVKSIVRCTSVSKSWYKLITGPSFISFHLKKSVEKSHNLVRRCKSTQPRGTEYYSLHSDDESFDIYSKFECRFPCSGDFFRLIGICNGLICLSDDQRSISKNIILWNPMIRKAIQLPKSGEFSSTQTLGFGFDPESNDYKVVRISYHRNFDHQFGFGQKEVELYNLSSNSWRKIGDFESQLVVGIRKPLCLERQETPVFINGSVHWMAYRNLESEGRLIYSVVSFNMQNDEFKEISLPKDLATVGLGGTKQLTIWERKKMLCVTVHDIYSDSTPSVWIMKEYNVEESWIKAFEIDVIWKVNTKWLRPVGFGKNGAILCENGQNSLIYYEHEDEDEDGVIHKKKMKNLLIRNSNRFNHRGSFYVGNFTESLVFLDKGARYSYRE</sequence>
<gene>
    <name evidence="1" type="ORF">M9H77_21362</name>
</gene>
<keyword evidence="2" id="KW-1185">Reference proteome</keyword>
<proteinExistence type="predicted"/>
<evidence type="ECO:0000313" key="2">
    <source>
        <dbReference type="Proteomes" id="UP001060085"/>
    </source>
</evidence>
<evidence type="ECO:0000313" key="1">
    <source>
        <dbReference type="EMBL" id="KAI5662039.1"/>
    </source>
</evidence>
<accession>A0ACC0APF6</accession>
<name>A0ACC0APF6_CATRO</name>
<organism evidence="1 2">
    <name type="scientific">Catharanthus roseus</name>
    <name type="common">Madagascar periwinkle</name>
    <name type="synonym">Vinca rosea</name>
    <dbReference type="NCBI Taxonomy" id="4058"/>
    <lineage>
        <taxon>Eukaryota</taxon>
        <taxon>Viridiplantae</taxon>
        <taxon>Streptophyta</taxon>
        <taxon>Embryophyta</taxon>
        <taxon>Tracheophyta</taxon>
        <taxon>Spermatophyta</taxon>
        <taxon>Magnoliopsida</taxon>
        <taxon>eudicotyledons</taxon>
        <taxon>Gunneridae</taxon>
        <taxon>Pentapetalae</taxon>
        <taxon>asterids</taxon>
        <taxon>lamiids</taxon>
        <taxon>Gentianales</taxon>
        <taxon>Apocynaceae</taxon>
        <taxon>Rauvolfioideae</taxon>
        <taxon>Vinceae</taxon>
        <taxon>Catharanthinae</taxon>
        <taxon>Catharanthus</taxon>
    </lineage>
</organism>
<protein>
    <submittedName>
        <fullName evidence="1">Uncharacterized protein</fullName>
    </submittedName>
</protein>